<organism evidence="9 10">
    <name type="scientific">Arthrobacter nitrophenolicus</name>
    <dbReference type="NCBI Taxonomy" id="683150"/>
    <lineage>
        <taxon>Bacteria</taxon>
        <taxon>Bacillati</taxon>
        <taxon>Actinomycetota</taxon>
        <taxon>Actinomycetes</taxon>
        <taxon>Micrococcales</taxon>
        <taxon>Micrococcaceae</taxon>
        <taxon>Arthrobacter</taxon>
    </lineage>
</organism>
<dbReference type="SUPFAM" id="SSF55869">
    <property type="entry name" value="DNA topoisomerase I domain"/>
    <property type="match status" value="1"/>
</dbReference>
<dbReference type="GO" id="GO:0006265">
    <property type="term" value="P:DNA topological change"/>
    <property type="evidence" value="ECO:0007669"/>
    <property type="project" value="InterPro"/>
</dbReference>
<dbReference type="InterPro" id="IPR013500">
    <property type="entry name" value="TopoI_cat_euk"/>
</dbReference>
<name>A0A4R5Y8Z4_9MICC</name>
<dbReference type="SUPFAM" id="SSF56349">
    <property type="entry name" value="DNA breaking-rejoining enzymes"/>
    <property type="match status" value="1"/>
</dbReference>
<sequence>MRLRRSNASGRGYRRIPAGKGFSYRDLHGSTVPPGPVRERLESIGIPPAWTDVWIAPFENGHIQATGVDAVGRRQYIYHPEWRARKDRLKFDRSLQLAESLPAARRRVTMDLRSEGFTPDRVLAGAFRMLDSGSLRVGSERYTNENGSRGLATLLCAHVQVRKDKILLRFPAKSGKDWESEIRDPDLAVLLRLLKRRGPNARLLAYKNGRTWHPVTSAEINAYVKERTGSDFTAKDFRTLRGTVAAAVSLARTGPQRTVAKRKRAVSRAMMDAAEVLGNTPSIARKSYVDPRVVDHYNDGETIDPKRTDSAEAELRALLYREGNVVPLAKSG</sequence>
<dbReference type="InterPro" id="IPR001631">
    <property type="entry name" value="TopoI"/>
</dbReference>
<dbReference type="RefSeq" id="WP_133345645.1">
    <property type="nucleotide sequence ID" value="NZ_CP174504.1"/>
</dbReference>
<evidence type="ECO:0000259" key="8">
    <source>
        <dbReference type="Pfam" id="PF21338"/>
    </source>
</evidence>
<dbReference type="Proteomes" id="UP000294621">
    <property type="component" value="Unassembled WGS sequence"/>
</dbReference>
<dbReference type="Gene3D" id="1.10.132.120">
    <property type="match status" value="1"/>
</dbReference>
<reference evidence="9 10" key="1">
    <citation type="submission" date="2019-03" db="EMBL/GenBank/DDBJ databases">
        <title>Genome Sequencing and Assembly of Various Microbes Isolated from Partially Reclaimed Soil and Acid Mine Drainage (AMD) Site.</title>
        <authorList>
            <person name="Steinbock B."/>
            <person name="Bechtold R."/>
            <person name="Sevigny J.L."/>
            <person name="Thomas D."/>
            <person name="Cuthill L.R."/>
            <person name="Aveiro Johannsen E.J."/>
            <person name="Thomas K."/>
            <person name="Ghosh A."/>
        </authorList>
    </citation>
    <scope>NUCLEOTIDE SEQUENCE [LARGE SCALE GENOMIC DNA]</scope>
    <source>
        <strain evidence="9 10">S-A1</strain>
    </source>
</reference>
<dbReference type="Gene3D" id="3.30.66.10">
    <property type="entry name" value="DNA topoisomerase I domain"/>
    <property type="match status" value="1"/>
</dbReference>
<evidence type="ECO:0000256" key="2">
    <source>
        <dbReference type="ARBA" id="ARBA00006645"/>
    </source>
</evidence>
<comment type="similarity">
    <text evidence="2">Belongs to the type IB topoisomerase family.</text>
</comment>
<keyword evidence="5" id="KW-0238">DNA-binding</keyword>
<evidence type="ECO:0000256" key="5">
    <source>
        <dbReference type="ARBA" id="ARBA00023125"/>
    </source>
</evidence>
<keyword evidence="4" id="KW-0799">Topoisomerase</keyword>
<evidence type="ECO:0000256" key="4">
    <source>
        <dbReference type="ARBA" id="ARBA00023029"/>
    </source>
</evidence>
<proteinExistence type="inferred from homology"/>
<evidence type="ECO:0000256" key="1">
    <source>
        <dbReference type="ARBA" id="ARBA00000213"/>
    </source>
</evidence>
<dbReference type="PRINTS" id="PR00416">
    <property type="entry name" value="EUTPISMRASEI"/>
</dbReference>
<gene>
    <name evidence="9" type="ORF">E2R57_00770</name>
</gene>
<dbReference type="Pfam" id="PF01028">
    <property type="entry name" value="Topoisom_I"/>
    <property type="match status" value="1"/>
</dbReference>
<dbReference type="EC" id="5.6.2.1" evidence="3"/>
<keyword evidence="6 9" id="KW-0413">Isomerase</keyword>
<dbReference type="InterPro" id="IPR014711">
    <property type="entry name" value="TopoI_cat_a-hlx-sub_euk"/>
</dbReference>
<comment type="catalytic activity">
    <reaction evidence="1">
        <text>ATP-independent breakage of single-stranded DNA, followed by passage and rejoining.</text>
        <dbReference type="EC" id="5.6.2.1"/>
    </reaction>
</comment>
<feature type="domain" description="DNA topoisomerase I catalytic core eukaryotic-type" evidence="7">
    <location>
        <begin position="81"/>
        <end position="297"/>
    </location>
</feature>
<dbReference type="AlphaFoldDB" id="A0A4R5Y8Z4"/>
<evidence type="ECO:0000259" key="7">
    <source>
        <dbReference type="Pfam" id="PF01028"/>
    </source>
</evidence>
<dbReference type="GO" id="GO:0003917">
    <property type="term" value="F:DNA topoisomerase type I (single strand cut, ATP-independent) activity"/>
    <property type="evidence" value="ECO:0007669"/>
    <property type="project" value="UniProtKB-EC"/>
</dbReference>
<evidence type="ECO:0000313" key="10">
    <source>
        <dbReference type="Proteomes" id="UP000294621"/>
    </source>
</evidence>
<dbReference type="Pfam" id="PF21338">
    <property type="entry name" value="Top1B_N_bact"/>
    <property type="match status" value="1"/>
</dbReference>
<feature type="domain" description="DNA topoisomerase IB N-terminal" evidence="8">
    <location>
        <begin position="21"/>
        <end position="69"/>
    </location>
</feature>
<accession>A0A4R5Y8Z4</accession>
<dbReference type="PROSITE" id="PS52038">
    <property type="entry name" value="TOPO_IB_2"/>
    <property type="match status" value="1"/>
</dbReference>
<dbReference type="InterPro" id="IPR011010">
    <property type="entry name" value="DNA_brk_join_enz"/>
</dbReference>
<dbReference type="EMBL" id="SMZQ01000001">
    <property type="protein sequence ID" value="TDL41240.1"/>
    <property type="molecule type" value="Genomic_DNA"/>
</dbReference>
<protein>
    <recommendedName>
        <fullName evidence="3">DNA topoisomerase</fullName>
        <ecNumber evidence="3">5.6.2.1</ecNumber>
    </recommendedName>
</protein>
<evidence type="ECO:0000256" key="3">
    <source>
        <dbReference type="ARBA" id="ARBA00012891"/>
    </source>
</evidence>
<dbReference type="InterPro" id="IPR049331">
    <property type="entry name" value="Top1B_N_bact"/>
</dbReference>
<dbReference type="GO" id="GO:0003677">
    <property type="term" value="F:DNA binding"/>
    <property type="evidence" value="ECO:0007669"/>
    <property type="project" value="UniProtKB-KW"/>
</dbReference>
<evidence type="ECO:0000313" key="9">
    <source>
        <dbReference type="EMBL" id="TDL41240.1"/>
    </source>
</evidence>
<dbReference type="OrthoDB" id="9778962at2"/>
<dbReference type="Gene3D" id="3.90.15.10">
    <property type="entry name" value="Topoisomerase I, Chain A, domain 3"/>
    <property type="match status" value="1"/>
</dbReference>
<evidence type="ECO:0000256" key="6">
    <source>
        <dbReference type="ARBA" id="ARBA00023235"/>
    </source>
</evidence>
<comment type="caution">
    <text evidence="9">The sequence shown here is derived from an EMBL/GenBank/DDBJ whole genome shotgun (WGS) entry which is preliminary data.</text>
</comment>
<dbReference type="InterPro" id="IPR035447">
    <property type="entry name" value="DNA_topo_I_N_sf"/>
</dbReference>